<keyword evidence="3" id="KW-1185">Reference proteome</keyword>
<name>A0AAV4UKI8_CAEEX</name>
<dbReference type="EMBL" id="BPLR01013045">
    <property type="protein sequence ID" value="GIY58298.1"/>
    <property type="molecule type" value="Genomic_DNA"/>
</dbReference>
<sequence length="261" mass="29930">MKKEKSRSFLLWTKIKEEWKPKSSTSDADKPKIDKKGNNENVDIFKHQRTQGNKGNFEANKQITNNKIFPSSQQTYLQKRIQTENFNVPHDELFSRNLEANLSNQTSIMNVNSSNLTPQFNTSFPSHVHQTRGFHKNSNRGSNFQLSSKEFETPVQIRVFSGYQESNTPINNLKATNIGRSQTKPNFYPGHNSEEIRFQQLNALHSQKAFSSGKSQAHKPINSNSQTAQCSEVDFSSRHRGFNMEPKNTFLSPLKLQMGVY</sequence>
<evidence type="ECO:0000313" key="2">
    <source>
        <dbReference type="EMBL" id="GIY58298.1"/>
    </source>
</evidence>
<gene>
    <name evidence="2" type="ORF">CEXT_158711</name>
</gene>
<feature type="region of interest" description="Disordered" evidence="1">
    <location>
        <begin position="209"/>
        <end position="228"/>
    </location>
</feature>
<organism evidence="2 3">
    <name type="scientific">Caerostris extrusa</name>
    <name type="common">Bark spider</name>
    <name type="synonym">Caerostris bankana</name>
    <dbReference type="NCBI Taxonomy" id="172846"/>
    <lineage>
        <taxon>Eukaryota</taxon>
        <taxon>Metazoa</taxon>
        <taxon>Ecdysozoa</taxon>
        <taxon>Arthropoda</taxon>
        <taxon>Chelicerata</taxon>
        <taxon>Arachnida</taxon>
        <taxon>Araneae</taxon>
        <taxon>Araneomorphae</taxon>
        <taxon>Entelegynae</taxon>
        <taxon>Araneoidea</taxon>
        <taxon>Araneidae</taxon>
        <taxon>Caerostris</taxon>
    </lineage>
</organism>
<protein>
    <submittedName>
        <fullName evidence="2">Uncharacterized protein</fullName>
    </submittedName>
</protein>
<feature type="region of interest" description="Disordered" evidence="1">
    <location>
        <begin position="19"/>
        <end position="41"/>
    </location>
</feature>
<dbReference type="Proteomes" id="UP001054945">
    <property type="component" value="Unassembled WGS sequence"/>
</dbReference>
<evidence type="ECO:0000313" key="3">
    <source>
        <dbReference type="Proteomes" id="UP001054945"/>
    </source>
</evidence>
<evidence type="ECO:0000256" key="1">
    <source>
        <dbReference type="SAM" id="MobiDB-lite"/>
    </source>
</evidence>
<reference evidence="2 3" key="1">
    <citation type="submission" date="2021-06" db="EMBL/GenBank/DDBJ databases">
        <title>Caerostris extrusa draft genome.</title>
        <authorList>
            <person name="Kono N."/>
            <person name="Arakawa K."/>
        </authorList>
    </citation>
    <scope>NUCLEOTIDE SEQUENCE [LARGE SCALE GENOMIC DNA]</scope>
</reference>
<comment type="caution">
    <text evidence="2">The sequence shown here is derived from an EMBL/GenBank/DDBJ whole genome shotgun (WGS) entry which is preliminary data.</text>
</comment>
<accession>A0AAV4UKI8</accession>
<dbReference type="AlphaFoldDB" id="A0AAV4UKI8"/>
<proteinExistence type="predicted"/>